<comment type="cofactor">
    <cofactor evidence="1">
        <name>[4Fe-4S] cluster</name>
        <dbReference type="ChEBI" id="CHEBI:49883"/>
    </cofactor>
</comment>
<dbReference type="CDD" id="cd01335">
    <property type="entry name" value="Radical_SAM"/>
    <property type="match status" value="1"/>
</dbReference>
<evidence type="ECO:0000313" key="8">
    <source>
        <dbReference type="EMBL" id="GAG62473.1"/>
    </source>
</evidence>
<comment type="caution">
    <text evidence="8">The sequence shown here is derived from an EMBL/GenBank/DDBJ whole genome shotgun (WGS) entry which is preliminary data.</text>
</comment>
<sequence length="268" mass="31009">MKYIYGPVPSWRLSRSLGVDPVSTEKKTCSFDCIYCQLGRTVNPAIKRKVFVKPDDFVKELILTKKLLRESILEKGLDEKELPIDYITFSGLAEPTLAENLSELVKVIRQNMSQPVAILTNSSLMVREDVLRDLLLFDVVVTKIDAPNELLFKKINKPFVSYGIEKIIEQIKLFSENFNGRLEIQMMFIDYNKYFAKELADIAREIKPNRVQLNTPLRPSPVSPLNIEEMDQIEKEFKGLNVVNVYKAKRPKVVTLNERETRRRRPSD</sequence>
<gene>
    <name evidence="8" type="ORF">S01H4_00356</name>
</gene>
<protein>
    <recommendedName>
        <fullName evidence="7">Radical SAM core domain-containing protein</fullName>
    </recommendedName>
</protein>
<dbReference type="InterPro" id="IPR013785">
    <property type="entry name" value="Aldolase_TIM"/>
</dbReference>
<dbReference type="AlphaFoldDB" id="X0ZQ10"/>
<dbReference type="PANTHER" id="PTHR43787:SF11">
    <property type="entry name" value="UPF0026 PROTEIN SLR1464"/>
    <property type="match status" value="1"/>
</dbReference>
<dbReference type="GO" id="GO:0051539">
    <property type="term" value="F:4 iron, 4 sulfur cluster binding"/>
    <property type="evidence" value="ECO:0007669"/>
    <property type="project" value="UniProtKB-KW"/>
</dbReference>
<dbReference type="SUPFAM" id="SSF102114">
    <property type="entry name" value="Radical SAM enzymes"/>
    <property type="match status" value="1"/>
</dbReference>
<dbReference type="SFLD" id="SFLDG01083">
    <property type="entry name" value="Uncharacterised_Radical_SAM_Su"/>
    <property type="match status" value="1"/>
</dbReference>
<dbReference type="Gene3D" id="3.20.20.70">
    <property type="entry name" value="Aldolase class I"/>
    <property type="match status" value="1"/>
</dbReference>
<evidence type="ECO:0000259" key="7">
    <source>
        <dbReference type="PROSITE" id="PS51918"/>
    </source>
</evidence>
<evidence type="ECO:0000256" key="4">
    <source>
        <dbReference type="ARBA" id="ARBA00022723"/>
    </source>
</evidence>
<feature type="domain" description="Radical SAM core" evidence="7">
    <location>
        <begin position="14"/>
        <end position="252"/>
    </location>
</feature>
<dbReference type="EMBL" id="BART01000045">
    <property type="protein sequence ID" value="GAG62473.1"/>
    <property type="molecule type" value="Genomic_DNA"/>
</dbReference>
<keyword evidence="4" id="KW-0479">Metal-binding</keyword>
<keyword evidence="3" id="KW-0949">S-adenosyl-L-methionine</keyword>
<dbReference type="InterPro" id="IPR058240">
    <property type="entry name" value="rSAM_sf"/>
</dbReference>
<evidence type="ECO:0000256" key="1">
    <source>
        <dbReference type="ARBA" id="ARBA00001966"/>
    </source>
</evidence>
<keyword evidence="6" id="KW-0411">Iron-sulfur</keyword>
<evidence type="ECO:0000256" key="5">
    <source>
        <dbReference type="ARBA" id="ARBA00023004"/>
    </source>
</evidence>
<keyword evidence="2" id="KW-0004">4Fe-4S</keyword>
<evidence type="ECO:0000256" key="6">
    <source>
        <dbReference type="ARBA" id="ARBA00023014"/>
    </source>
</evidence>
<dbReference type="PANTHER" id="PTHR43787">
    <property type="entry name" value="FEMO COFACTOR BIOSYNTHESIS PROTEIN NIFB-RELATED"/>
    <property type="match status" value="1"/>
</dbReference>
<evidence type="ECO:0000256" key="3">
    <source>
        <dbReference type="ARBA" id="ARBA00022691"/>
    </source>
</evidence>
<proteinExistence type="predicted"/>
<dbReference type="InterPro" id="IPR040084">
    <property type="entry name" value="GTPase_Obg"/>
</dbReference>
<dbReference type="PROSITE" id="PS51918">
    <property type="entry name" value="RADICAL_SAM"/>
    <property type="match status" value="1"/>
</dbReference>
<name>X0ZQ10_9ZZZZ</name>
<dbReference type="SFLD" id="SFLDS00029">
    <property type="entry name" value="Radical_SAM"/>
    <property type="match status" value="1"/>
</dbReference>
<dbReference type="Pfam" id="PF04055">
    <property type="entry name" value="Radical_SAM"/>
    <property type="match status" value="1"/>
</dbReference>
<reference evidence="8" key="1">
    <citation type="journal article" date="2014" name="Front. Microbiol.">
        <title>High frequency of phylogenetically diverse reductive dehalogenase-homologous genes in deep subseafloor sedimentary metagenomes.</title>
        <authorList>
            <person name="Kawai M."/>
            <person name="Futagami T."/>
            <person name="Toyoda A."/>
            <person name="Takaki Y."/>
            <person name="Nishi S."/>
            <person name="Hori S."/>
            <person name="Arai W."/>
            <person name="Tsubouchi T."/>
            <person name="Morono Y."/>
            <person name="Uchiyama I."/>
            <person name="Ito T."/>
            <person name="Fujiyama A."/>
            <person name="Inagaki F."/>
            <person name="Takami H."/>
        </authorList>
    </citation>
    <scope>NUCLEOTIDE SEQUENCE</scope>
    <source>
        <strain evidence="8">Expedition CK06-06</strain>
    </source>
</reference>
<dbReference type="InterPro" id="IPR007197">
    <property type="entry name" value="rSAM"/>
</dbReference>
<organism evidence="8">
    <name type="scientific">marine sediment metagenome</name>
    <dbReference type="NCBI Taxonomy" id="412755"/>
    <lineage>
        <taxon>unclassified sequences</taxon>
        <taxon>metagenomes</taxon>
        <taxon>ecological metagenomes</taxon>
    </lineage>
</organism>
<dbReference type="GO" id="GO:0046872">
    <property type="term" value="F:metal ion binding"/>
    <property type="evidence" value="ECO:0007669"/>
    <property type="project" value="UniProtKB-KW"/>
</dbReference>
<dbReference type="GO" id="GO:0003824">
    <property type="term" value="F:catalytic activity"/>
    <property type="evidence" value="ECO:0007669"/>
    <property type="project" value="InterPro"/>
</dbReference>
<accession>X0ZQ10</accession>
<evidence type="ECO:0000256" key="2">
    <source>
        <dbReference type="ARBA" id="ARBA00022485"/>
    </source>
</evidence>
<keyword evidence="5" id="KW-0408">Iron</keyword>